<evidence type="ECO:0000259" key="4">
    <source>
        <dbReference type="Pfam" id="PF23283"/>
    </source>
</evidence>
<reference evidence="5 6" key="1">
    <citation type="submission" date="2021-05" db="EMBL/GenBank/DDBJ databases">
        <authorList>
            <person name="Zahm M."/>
            <person name="Klopp C."/>
            <person name="Cabau C."/>
            <person name="Kuhl H."/>
            <person name="Suciu R."/>
            <person name="Ciorpac M."/>
            <person name="Holostenco D."/>
            <person name="Gessner J."/>
            <person name="Wuertz S."/>
            <person name="Hohne C."/>
            <person name="Stock M."/>
            <person name="Gislard M."/>
            <person name="Lluch J."/>
            <person name="Milhes M."/>
            <person name="Lampietro C."/>
            <person name="Lopez Roques C."/>
            <person name="Donnadieu C."/>
            <person name="Du K."/>
            <person name="Schartl M."/>
            <person name="Guiguen Y."/>
        </authorList>
    </citation>
    <scope>NUCLEOTIDE SEQUENCE [LARGE SCALE GENOMIC DNA]</scope>
    <source>
        <strain evidence="5">Hh-F2</strain>
        <tissue evidence="5">Blood</tissue>
    </source>
</reference>
<name>A0ABR0Y308_HUSHU</name>
<keyword evidence="6" id="KW-1185">Reference proteome</keyword>
<keyword evidence="2" id="KW-1015">Disulfide bond</keyword>
<sequence>MNARQMGTSMTAPRSPAVSRSVSFSCINQPCPSGQDCITDSCADPCQQYNVLDEPWRSTNFPIAPSSDRKCDSGLNGWYRFLVNDSVRMPEKCVPDYSCGTDATLWITGTHPVETDGIVSRKACAGWQLNCCHSSITVHIKACPGNYHVYKYQGVPWCFHVYCAEYNPTITALQTVPLSCLNQPCLSGQDCITDSCADPCQQYNVLDEPWRSTHFPVSPSSDPKCDRDLNGWYRFLVNESVRMPEACVPEYSCGTHAPMWINGTHPLETDGIVSRQSCGKWSSSCCYFTTTVHIKACPGNYHVYKFQGTPGCNLAYCAERSTETTERSTETTERPTETTERSNETTERSTETTERSTETQTSPESGKRRQVVRIEINAAEGLDPEDPKITDAILAQLQERLPKGMTLRWRKKDGKIFHKQEEEEEEKETETCSKP</sequence>
<protein>
    <recommendedName>
        <fullName evidence="4">UMOD/GP2/OIT3-like D8C domain-containing protein</fullName>
    </recommendedName>
</protein>
<proteinExistence type="predicted"/>
<dbReference type="PANTHER" id="PTHR36191">
    <property type="entry name" value="ENDO/EXONUCLEASE/PHOSPHATASE DOMAIN-CONTAINING PROTEIN-RELATED"/>
    <property type="match status" value="1"/>
</dbReference>
<evidence type="ECO:0000256" key="2">
    <source>
        <dbReference type="ARBA" id="ARBA00023157"/>
    </source>
</evidence>
<organism evidence="5 6">
    <name type="scientific">Huso huso</name>
    <name type="common">Beluga</name>
    <name type="synonym">Acipenser huso</name>
    <dbReference type="NCBI Taxonomy" id="61971"/>
    <lineage>
        <taxon>Eukaryota</taxon>
        <taxon>Metazoa</taxon>
        <taxon>Chordata</taxon>
        <taxon>Craniata</taxon>
        <taxon>Vertebrata</taxon>
        <taxon>Euteleostomi</taxon>
        <taxon>Actinopterygii</taxon>
        <taxon>Chondrostei</taxon>
        <taxon>Acipenseriformes</taxon>
        <taxon>Acipenseridae</taxon>
        <taxon>Huso</taxon>
    </lineage>
</organism>
<feature type="domain" description="UMOD/GP2/OIT3-like D8C" evidence="4">
    <location>
        <begin position="79"/>
        <end position="164"/>
    </location>
</feature>
<dbReference type="EMBL" id="JAHFZB010000053">
    <property type="protein sequence ID" value="KAK6466753.1"/>
    <property type="molecule type" value="Genomic_DNA"/>
</dbReference>
<accession>A0ABR0Y308</accession>
<feature type="region of interest" description="Disordered" evidence="3">
    <location>
        <begin position="323"/>
        <end position="371"/>
    </location>
</feature>
<dbReference type="Proteomes" id="UP001369086">
    <property type="component" value="Unassembled WGS sequence"/>
</dbReference>
<evidence type="ECO:0000313" key="6">
    <source>
        <dbReference type="Proteomes" id="UP001369086"/>
    </source>
</evidence>
<evidence type="ECO:0000256" key="1">
    <source>
        <dbReference type="ARBA" id="ARBA00022729"/>
    </source>
</evidence>
<feature type="region of interest" description="Disordered" evidence="3">
    <location>
        <begin position="415"/>
        <end position="435"/>
    </location>
</feature>
<dbReference type="InterPro" id="IPR057774">
    <property type="entry name" value="D8C_UMOD/GP2/OIT3-like"/>
</dbReference>
<evidence type="ECO:0000256" key="3">
    <source>
        <dbReference type="SAM" id="MobiDB-lite"/>
    </source>
</evidence>
<comment type="caution">
    <text evidence="5">The sequence shown here is derived from an EMBL/GenBank/DDBJ whole genome shotgun (WGS) entry which is preliminary data.</text>
</comment>
<feature type="compositionally biased region" description="Basic and acidic residues" evidence="3">
    <location>
        <begin position="323"/>
        <end position="357"/>
    </location>
</feature>
<keyword evidence="1" id="KW-0732">Signal</keyword>
<evidence type="ECO:0000313" key="5">
    <source>
        <dbReference type="EMBL" id="KAK6466753.1"/>
    </source>
</evidence>
<gene>
    <name evidence="5" type="ORF">HHUSO_G35867</name>
</gene>
<dbReference type="Pfam" id="PF23283">
    <property type="entry name" value="D8C_UMOD"/>
    <property type="match status" value="2"/>
</dbReference>
<feature type="domain" description="UMOD/GP2/OIT3-like D8C" evidence="4">
    <location>
        <begin position="233"/>
        <end position="318"/>
    </location>
</feature>
<dbReference type="PANTHER" id="PTHR36191:SF4">
    <property type="entry name" value="VWFD DOMAIN-CONTAINING PROTEIN"/>
    <property type="match status" value="1"/>
</dbReference>